<dbReference type="InterPro" id="IPR017853">
    <property type="entry name" value="GH"/>
</dbReference>
<evidence type="ECO:0000313" key="9">
    <source>
        <dbReference type="EMBL" id="MRX65359.1"/>
    </source>
</evidence>
<dbReference type="GO" id="GO:0005764">
    <property type="term" value="C:lysosome"/>
    <property type="evidence" value="ECO:0007669"/>
    <property type="project" value="TreeGrafter"/>
</dbReference>
<dbReference type="PRINTS" id="PR00741">
    <property type="entry name" value="GLHYDRLASE29"/>
</dbReference>
<dbReference type="AlphaFoldDB" id="A0A6I2MR90"/>
<dbReference type="SUPFAM" id="SSF51445">
    <property type="entry name" value="(Trans)glycosidases"/>
    <property type="match status" value="1"/>
</dbReference>
<reference evidence="9 10" key="1">
    <citation type="submission" date="2019-11" db="EMBL/GenBank/DDBJ databases">
        <title>Maribacter lutea sp. nov., a marine bacterium isolated from intertidal sand.</title>
        <authorList>
            <person name="Liu A."/>
        </authorList>
    </citation>
    <scope>NUCLEOTIDE SEQUENCE [LARGE SCALE GENOMIC DNA]</scope>
    <source>
        <strain evidence="9 10">RZ05</strain>
    </source>
</reference>
<dbReference type="PANTHER" id="PTHR10030">
    <property type="entry name" value="ALPHA-L-FUCOSIDASE"/>
    <property type="match status" value="1"/>
</dbReference>
<dbReference type="GO" id="GO:0016139">
    <property type="term" value="P:glycoside catabolic process"/>
    <property type="evidence" value="ECO:0007669"/>
    <property type="project" value="TreeGrafter"/>
</dbReference>
<keyword evidence="6" id="KW-0326">Glycosidase</keyword>
<dbReference type="EMBL" id="WKJH01000024">
    <property type="protein sequence ID" value="MRX65359.1"/>
    <property type="molecule type" value="Genomic_DNA"/>
</dbReference>
<dbReference type="PANTHER" id="PTHR10030:SF37">
    <property type="entry name" value="ALPHA-L-FUCOSIDASE-RELATED"/>
    <property type="match status" value="1"/>
</dbReference>
<proteinExistence type="inferred from homology"/>
<comment type="function">
    <text evidence="1">Alpha-L-fucosidase is responsible for hydrolyzing the alpha-1,6-linked fucose joined to the reducing-end N-acetylglucosamine of the carbohydrate moieties of glycoproteins.</text>
</comment>
<gene>
    <name evidence="9" type="ORF">GJ691_14460</name>
</gene>
<organism evidence="9 10">
    <name type="scientific">Maribacter luteus</name>
    <dbReference type="NCBI Taxonomy" id="2594478"/>
    <lineage>
        <taxon>Bacteria</taxon>
        <taxon>Pseudomonadati</taxon>
        <taxon>Bacteroidota</taxon>
        <taxon>Flavobacteriia</taxon>
        <taxon>Flavobacteriales</taxon>
        <taxon>Flavobacteriaceae</taxon>
        <taxon>Maribacter</taxon>
    </lineage>
</organism>
<dbReference type="PROSITE" id="PS51257">
    <property type="entry name" value="PROKAR_LIPOPROTEIN"/>
    <property type="match status" value="1"/>
</dbReference>
<dbReference type="InterPro" id="IPR057739">
    <property type="entry name" value="Glyco_hydro_29_N"/>
</dbReference>
<keyword evidence="10" id="KW-1185">Reference proteome</keyword>
<dbReference type="Proteomes" id="UP000443153">
    <property type="component" value="Unassembled WGS sequence"/>
</dbReference>
<evidence type="ECO:0000256" key="7">
    <source>
        <dbReference type="PIRSR" id="PIRSR001092-1"/>
    </source>
</evidence>
<feature type="domain" description="Glycoside hydrolase family 29 N-terminal" evidence="8">
    <location>
        <begin position="42"/>
        <end position="355"/>
    </location>
</feature>
<evidence type="ECO:0000256" key="3">
    <source>
        <dbReference type="ARBA" id="ARBA00012662"/>
    </source>
</evidence>
<protein>
    <recommendedName>
        <fullName evidence="3">alpha-L-fucosidase</fullName>
        <ecNumber evidence="3">3.2.1.51</ecNumber>
    </recommendedName>
</protein>
<evidence type="ECO:0000256" key="5">
    <source>
        <dbReference type="ARBA" id="ARBA00022801"/>
    </source>
</evidence>
<evidence type="ECO:0000256" key="1">
    <source>
        <dbReference type="ARBA" id="ARBA00004071"/>
    </source>
</evidence>
<evidence type="ECO:0000259" key="8">
    <source>
        <dbReference type="Pfam" id="PF01120"/>
    </source>
</evidence>
<comment type="caution">
    <text evidence="9">The sequence shown here is derived from an EMBL/GenBank/DDBJ whole genome shotgun (WGS) entry which is preliminary data.</text>
</comment>
<dbReference type="Gene3D" id="3.20.20.80">
    <property type="entry name" value="Glycosidases"/>
    <property type="match status" value="1"/>
</dbReference>
<dbReference type="SMART" id="SM00812">
    <property type="entry name" value="Alpha_L_fucos"/>
    <property type="match status" value="1"/>
</dbReference>
<dbReference type="EC" id="3.2.1.51" evidence="3"/>
<dbReference type="PIRSF" id="PIRSF001092">
    <property type="entry name" value="Alpha-L-fucosidase"/>
    <property type="match status" value="1"/>
</dbReference>
<evidence type="ECO:0000256" key="6">
    <source>
        <dbReference type="ARBA" id="ARBA00023295"/>
    </source>
</evidence>
<evidence type="ECO:0000256" key="2">
    <source>
        <dbReference type="ARBA" id="ARBA00007951"/>
    </source>
</evidence>
<keyword evidence="5" id="KW-0378">Hydrolase</keyword>
<dbReference type="RefSeq" id="WP_154368124.1">
    <property type="nucleotide sequence ID" value="NZ_WKJH01000024.1"/>
</dbReference>
<dbReference type="InterPro" id="IPR000933">
    <property type="entry name" value="Glyco_hydro_29"/>
</dbReference>
<dbReference type="Pfam" id="PF01120">
    <property type="entry name" value="Alpha_L_fucos"/>
    <property type="match status" value="1"/>
</dbReference>
<dbReference type="InterPro" id="IPR016286">
    <property type="entry name" value="FUC_metazoa-typ"/>
</dbReference>
<feature type="site" description="May be important for catalysis" evidence="7">
    <location>
        <position position="291"/>
    </location>
</feature>
<sequence>MNIIKGVFSVLLVMLTVLILGSCKQEKTISKIEKVNYLEESEEGFQKRMQWFNDAKYGMFIHFGLYSQLGGIYKGNDEGRYAEWIQGNQNIPSEEYIKLLDTWKPENFDADKIVKLAKDAQMKYLVITTKHHEGFCLYDSNYTDFDIASTPMKGRDFVQELADACKKEGIVFGTYYSITDWHEGSQYVEEGKGWGMMKMHEGQKEKYVAYMKNQIKELIENYDTNILWFDGDWVDWWTVEDGNDLYQYIRELKPSIIINNRVSKRKLFKKDFGTPEQFHLDSIVKYNWEACYTMNDSWGFKKKDTLWKSPEEVYGKLKDINGKGGNFLLNVGPDGNGVVPEESAKILLEVGKMIREENSK</sequence>
<dbReference type="OrthoDB" id="1095333at2"/>
<evidence type="ECO:0000256" key="4">
    <source>
        <dbReference type="ARBA" id="ARBA00022729"/>
    </source>
</evidence>
<accession>A0A6I2MR90</accession>
<comment type="similarity">
    <text evidence="2">Belongs to the glycosyl hydrolase 29 family.</text>
</comment>
<dbReference type="GO" id="GO:0004560">
    <property type="term" value="F:alpha-L-fucosidase activity"/>
    <property type="evidence" value="ECO:0007669"/>
    <property type="project" value="InterPro"/>
</dbReference>
<dbReference type="GO" id="GO:0006004">
    <property type="term" value="P:fucose metabolic process"/>
    <property type="evidence" value="ECO:0007669"/>
    <property type="project" value="InterPro"/>
</dbReference>
<evidence type="ECO:0000313" key="10">
    <source>
        <dbReference type="Proteomes" id="UP000443153"/>
    </source>
</evidence>
<keyword evidence="4" id="KW-0732">Signal</keyword>
<name>A0A6I2MR90_9FLAO</name>